<sequence>MRVGYKLKAPFIKGNINDILYLIDLFYLGIFYINY</sequence>
<keyword evidence="1" id="KW-0812">Transmembrane</keyword>
<evidence type="ECO:0000313" key="2">
    <source>
        <dbReference type="EMBL" id="SDL80697.1"/>
    </source>
</evidence>
<organism evidence="2 3">
    <name type="scientific">Daejeonella rubra</name>
    <dbReference type="NCBI Taxonomy" id="990371"/>
    <lineage>
        <taxon>Bacteria</taxon>
        <taxon>Pseudomonadati</taxon>
        <taxon>Bacteroidota</taxon>
        <taxon>Sphingobacteriia</taxon>
        <taxon>Sphingobacteriales</taxon>
        <taxon>Sphingobacteriaceae</taxon>
        <taxon>Daejeonella</taxon>
    </lineage>
</organism>
<proteinExistence type="predicted"/>
<dbReference type="AlphaFoldDB" id="A0A1G9N3K4"/>
<dbReference type="STRING" id="990371.SAMN05421813_102209"/>
<evidence type="ECO:0000256" key="1">
    <source>
        <dbReference type="SAM" id="Phobius"/>
    </source>
</evidence>
<dbReference type="EMBL" id="FNHH01000002">
    <property type="protein sequence ID" value="SDL80697.1"/>
    <property type="molecule type" value="Genomic_DNA"/>
</dbReference>
<protein>
    <submittedName>
        <fullName evidence="2">Uncharacterized protein</fullName>
    </submittedName>
</protein>
<evidence type="ECO:0000313" key="3">
    <source>
        <dbReference type="Proteomes" id="UP000199226"/>
    </source>
</evidence>
<name>A0A1G9N3K4_9SPHI</name>
<reference evidence="3" key="1">
    <citation type="submission" date="2016-10" db="EMBL/GenBank/DDBJ databases">
        <authorList>
            <person name="Varghese N."/>
            <person name="Submissions S."/>
        </authorList>
    </citation>
    <scope>NUCLEOTIDE SEQUENCE [LARGE SCALE GENOMIC DNA]</scope>
    <source>
        <strain evidence="3">DSM 24536</strain>
    </source>
</reference>
<keyword evidence="1" id="KW-1133">Transmembrane helix</keyword>
<gene>
    <name evidence="2" type="ORF">SAMN05421813_102209</name>
</gene>
<dbReference type="Proteomes" id="UP000199226">
    <property type="component" value="Unassembled WGS sequence"/>
</dbReference>
<feature type="transmembrane region" description="Helical" evidence="1">
    <location>
        <begin position="12"/>
        <end position="33"/>
    </location>
</feature>
<accession>A0A1G9N3K4</accession>
<keyword evidence="1" id="KW-0472">Membrane</keyword>
<keyword evidence="3" id="KW-1185">Reference proteome</keyword>